<dbReference type="Proteomes" id="UP000198420">
    <property type="component" value="Unassembled WGS sequence"/>
</dbReference>
<gene>
    <name evidence="3" type="ORF">SAMN06265355_102619</name>
</gene>
<dbReference type="AlphaFoldDB" id="A0A238W2I2"/>
<feature type="region of interest" description="Disordered" evidence="1">
    <location>
        <begin position="148"/>
        <end position="167"/>
    </location>
</feature>
<evidence type="ECO:0000313" key="3">
    <source>
        <dbReference type="EMBL" id="SNR40333.1"/>
    </source>
</evidence>
<dbReference type="Pfam" id="PF06897">
    <property type="entry name" value="DUF1269"/>
    <property type="match status" value="1"/>
</dbReference>
<evidence type="ECO:0000256" key="1">
    <source>
        <dbReference type="SAM" id="MobiDB-lite"/>
    </source>
</evidence>
<dbReference type="EMBL" id="FZNP01000002">
    <property type="protein sequence ID" value="SNR40333.1"/>
    <property type="molecule type" value="Genomic_DNA"/>
</dbReference>
<keyword evidence="2" id="KW-0812">Transmembrane</keyword>
<sequence>MSDLIAVAYDDLPHAEQAREKLVQLHKEHIIELADVVIVERRQDGKIKLHQARNLVAGGALGGAAWGGLIGLIFFMPLLGMAIGGAAGAAAGSAAESGIDDDFMRNLGEHLPPGAAAVFVLIDKRNPEKAVPEMAPLGGRLIQTSLSPEQEEHLREAVRAARAPQPA</sequence>
<keyword evidence="2" id="KW-0472">Membrane</keyword>
<organism evidence="3 4">
    <name type="scientific">Actinomadura mexicana</name>
    <dbReference type="NCBI Taxonomy" id="134959"/>
    <lineage>
        <taxon>Bacteria</taxon>
        <taxon>Bacillati</taxon>
        <taxon>Actinomycetota</taxon>
        <taxon>Actinomycetes</taxon>
        <taxon>Streptosporangiales</taxon>
        <taxon>Thermomonosporaceae</taxon>
        <taxon>Actinomadura</taxon>
    </lineage>
</organism>
<dbReference type="RefSeq" id="WP_089310819.1">
    <property type="nucleotide sequence ID" value="NZ_FZNP01000002.1"/>
</dbReference>
<evidence type="ECO:0000256" key="2">
    <source>
        <dbReference type="SAM" id="Phobius"/>
    </source>
</evidence>
<keyword evidence="2" id="KW-1133">Transmembrane helix</keyword>
<keyword evidence="4" id="KW-1185">Reference proteome</keyword>
<evidence type="ECO:0000313" key="4">
    <source>
        <dbReference type="Proteomes" id="UP000198420"/>
    </source>
</evidence>
<reference evidence="4" key="1">
    <citation type="submission" date="2017-06" db="EMBL/GenBank/DDBJ databases">
        <authorList>
            <person name="Varghese N."/>
            <person name="Submissions S."/>
        </authorList>
    </citation>
    <scope>NUCLEOTIDE SEQUENCE [LARGE SCALE GENOMIC DNA]</scope>
    <source>
        <strain evidence="4">DSM 44485</strain>
    </source>
</reference>
<dbReference type="InterPro" id="IPR009200">
    <property type="entry name" value="DUF1269_membrane"/>
</dbReference>
<dbReference type="OrthoDB" id="5244321at2"/>
<accession>A0A238W2I2</accession>
<feature type="compositionally biased region" description="Basic and acidic residues" evidence="1">
    <location>
        <begin position="150"/>
        <end position="159"/>
    </location>
</feature>
<protein>
    <submittedName>
        <fullName evidence="3">Uncharacterized membrane protein</fullName>
    </submittedName>
</protein>
<proteinExistence type="predicted"/>
<name>A0A238W2I2_9ACTN</name>
<feature type="transmembrane region" description="Helical" evidence="2">
    <location>
        <begin position="55"/>
        <end position="79"/>
    </location>
</feature>